<protein>
    <submittedName>
        <fullName evidence="7">NADH:flavin oxidoreductase/NADH oxidase</fullName>
    </submittedName>
</protein>
<dbReference type="CDD" id="cd02932">
    <property type="entry name" value="OYE_YqiM_FMN"/>
    <property type="match status" value="1"/>
</dbReference>
<evidence type="ECO:0000256" key="2">
    <source>
        <dbReference type="ARBA" id="ARBA00022630"/>
    </source>
</evidence>
<keyword evidence="4" id="KW-0521">NADP</keyword>
<evidence type="ECO:0000313" key="8">
    <source>
        <dbReference type="Proteomes" id="UP000799753"/>
    </source>
</evidence>
<keyword evidence="8" id="KW-1185">Reference proteome</keyword>
<dbReference type="AlphaFoldDB" id="A0A6A6RS03"/>
<dbReference type="InterPro" id="IPR044152">
    <property type="entry name" value="YqjM-like"/>
</dbReference>
<evidence type="ECO:0000259" key="6">
    <source>
        <dbReference type="Pfam" id="PF00724"/>
    </source>
</evidence>
<dbReference type="GO" id="GO:0050661">
    <property type="term" value="F:NADP binding"/>
    <property type="evidence" value="ECO:0007669"/>
    <property type="project" value="InterPro"/>
</dbReference>
<keyword evidence="3" id="KW-0288">FMN</keyword>
<dbReference type="GO" id="GO:0003959">
    <property type="term" value="F:NADPH dehydrogenase activity"/>
    <property type="evidence" value="ECO:0007669"/>
    <property type="project" value="InterPro"/>
</dbReference>
<comment type="cofactor">
    <cofactor evidence="1">
        <name>FMN</name>
        <dbReference type="ChEBI" id="CHEBI:58210"/>
    </cofactor>
</comment>
<dbReference type="Gene3D" id="3.20.20.70">
    <property type="entry name" value="Aldolase class I"/>
    <property type="match status" value="1"/>
</dbReference>
<proteinExistence type="predicted"/>
<dbReference type="PANTHER" id="PTHR43303:SF4">
    <property type="entry name" value="NADPH DEHYDROGENASE C23G7.10C-RELATED"/>
    <property type="match status" value="1"/>
</dbReference>
<evidence type="ECO:0000313" key="7">
    <source>
        <dbReference type="EMBL" id="KAF2637895.1"/>
    </source>
</evidence>
<dbReference type="Proteomes" id="UP000799753">
    <property type="component" value="Unassembled WGS sequence"/>
</dbReference>
<name>A0A6A6RS03_9PLEO</name>
<sequence length="382" mass="42548">MPSDKPTHHDQLGQHPRTKLFQPLQIRGLQLSNRIMVAPMAMYSSTDGYVTDFHLMQYGHFAFRGAAMTIIEGSAVTSTGRTSAEDAGIWDDKHIPALKRVVDFVHGIEGRKSKIAIQLGHSGRKGGMTPIYPGEPIRIAKEEEGGWEDEVMSASAVPFEDHYVIPREMTLDDIKGVVTAFGDAAERCVKAGFDAIEIHAAHGFLISSFMTPISNRRTDSYGGSFENRIRILLEVVQSIRSRIPDTMPLSTRISATDWMEHEPETPQWTIHDSIRLAPILSDHGVDIIDVSSGGNNPNQKISHSPYYQVNLAEKIRKVLKEQGKNALVAGVGRITNGRMAEEVLKDGKADMVFVAREFLRNPNLVHTWAEELGEDLAWPRQY</sequence>
<keyword evidence="2" id="KW-0285">Flavoprotein</keyword>
<dbReference type="PANTHER" id="PTHR43303">
    <property type="entry name" value="NADPH DEHYDROGENASE C23G7.10C-RELATED"/>
    <property type="match status" value="1"/>
</dbReference>
<dbReference type="InterPro" id="IPR001155">
    <property type="entry name" value="OxRdtase_FMN_N"/>
</dbReference>
<evidence type="ECO:0000256" key="3">
    <source>
        <dbReference type="ARBA" id="ARBA00022643"/>
    </source>
</evidence>
<dbReference type="InterPro" id="IPR013785">
    <property type="entry name" value="Aldolase_TIM"/>
</dbReference>
<dbReference type="OrthoDB" id="72788at2759"/>
<gene>
    <name evidence="7" type="ORF">P280DRAFT_431878</name>
</gene>
<dbReference type="GO" id="GO:0010181">
    <property type="term" value="F:FMN binding"/>
    <property type="evidence" value="ECO:0007669"/>
    <property type="project" value="InterPro"/>
</dbReference>
<dbReference type="EMBL" id="MU006791">
    <property type="protein sequence ID" value="KAF2637895.1"/>
    <property type="molecule type" value="Genomic_DNA"/>
</dbReference>
<accession>A0A6A6RS03</accession>
<dbReference type="Pfam" id="PF00724">
    <property type="entry name" value="Oxidored_FMN"/>
    <property type="match status" value="1"/>
</dbReference>
<evidence type="ECO:0000256" key="1">
    <source>
        <dbReference type="ARBA" id="ARBA00001917"/>
    </source>
</evidence>
<reference evidence="7" key="1">
    <citation type="journal article" date="2020" name="Stud. Mycol.">
        <title>101 Dothideomycetes genomes: a test case for predicting lifestyles and emergence of pathogens.</title>
        <authorList>
            <person name="Haridas S."/>
            <person name="Albert R."/>
            <person name="Binder M."/>
            <person name="Bloem J."/>
            <person name="Labutti K."/>
            <person name="Salamov A."/>
            <person name="Andreopoulos B."/>
            <person name="Baker S."/>
            <person name="Barry K."/>
            <person name="Bills G."/>
            <person name="Bluhm B."/>
            <person name="Cannon C."/>
            <person name="Castanera R."/>
            <person name="Culley D."/>
            <person name="Daum C."/>
            <person name="Ezra D."/>
            <person name="Gonzalez J."/>
            <person name="Henrissat B."/>
            <person name="Kuo A."/>
            <person name="Liang C."/>
            <person name="Lipzen A."/>
            <person name="Lutzoni F."/>
            <person name="Magnuson J."/>
            <person name="Mondo S."/>
            <person name="Nolan M."/>
            <person name="Ohm R."/>
            <person name="Pangilinan J."/>
            <person name="Park H.-J."/>
            <person name="Ramirez L."/>
            <person name="Alfaro M."/>
            <person name="Sun H."/>
            <person name="Tritt A."/>
            <person name="Yoshinaga Y."/>
            <person name="Zwiers L.-H."/>
            <person name="Turgeon B."/>
            <person name="Goodwin S."/>
            <person name="Spatafora J."/>
            <person name="Crous P."/>
            <person name="Grigoriev I."/>
        </authorList>
    </citation>
    <scope>NUCLEOTIDE SEQUENCE</scope>
    <source>
        <strain evidence="7">CBS 473.64</strain>
    </source>
</reference>
<feature type="domain" description="NADH:flavin oxidoreductase/NADH oxidase N-terminal" evidence="6">
    <location>
        <begin position="19"/>
        <end position="372"/>
    </location>
</feature>
<dbReference type="SUPFAM" id="SSF51395">
    <property type="entry name" value="FMN-linked oxidoreductases"/>
    <property type="match status" value="1"/>
</dbReference>
<keyword evidence="5" id="KW-0560">Oxidoreductase</keyword>
<organism evidence="7 8">
    <name type="scientific">Massarina eburnea CBS 473.64</name>
    <dbReference type="NCBI Taxonomy" id="1395130"/>
    <lineage>
        <taxon>Eukaryota</taxon>
        <taxon>Fungi</taxon>
        <taxon>Dikarya</taxon>
        <taxon>Ascomycota</taxon>
        <taxon>Pezizomycotina</taxon>
        <taxon>Dothideomycetes</taxon>
        <taxon>Pleosporomycetidae</taxon>
        <taxon>Pleosporales</taxon>
        <taxon>Massarineae</taxon>
        <taxon>Massarinaceae</taxon>
        <taxon>Massarina</taxon>
    </lineage>
</organism>
<feature type="non-terminal residue" evidence="7">
    <location>
        <position position="382"/>
    </location>
</feature>
<evidence type="ECO:0000256" key="4">
    <source>
        <dbReference type="ARBA" id="ARBA00022857"/>
    </source>
</evidence>
<evidence type="ECO:0000256" key="5">
    <source>
        <dbReference type="ARBA" id="ARBA00023002"/>
    </source>
</evidence>